<evidence type="ECO:0000259" key="4">
    <source>
        <dbReference type="PROSITE" id="PS51819"/>
    </source>
</evidence>
<name>A0ABW5H3P1_9PSEU</name>
<dbReference type="Gene3D" id="1.20.59.10">
    <property type="entry name" value="Chorismate mutase"/>
    <property type="match status" value="1"/>
</dbReference>
<keyword evidence="1" id="KW-0479">Metal-binding</keyword>
<dbReference type="PANTHER" id="PTHR43048:SF3">
    <property type="entry name" value="METHYLMALONYL-COA EPIMERASE, MITOCHONDRIAL"/>
    <property type="match status" value="1"/>
</dbReference>
<dbReference type="InterPro" id="IPR051785">
    <property type="entry name" value="MMCE/EMCE_epimerase"/>
</dbReference>
<feature type="coiled-coil region" evidence="2">
    <location>
        <begin position="9"/>
        <end position="43"/>
    </location>
</feature>
<dbReference type="InterPro" id="IPR036979">
    <property type="entry name" value="CM_dom_sf"/>
</dbReference>
<organism evidence="5 6">
    <name type="scientific">Amycolatopsis silviterrae</name>
    <dbReference type="NCBI Taxonomy" id="1656914"/>
    <lineage>
        <taxon>Bacteria</taxon>
        <taxon>Bacillati</taxon>
        <taxon>Actinomycetota</taxon>
        <taxon>Actinomycetes</taxon>
        <taxon>Pseudonocardiales</taxon>
        <taxon>Pseudonocardiaceae</taxon>
        <taxon>Amycolatopsis</taxon>
    </lineage>
</organism>
<dbReference type="Pfam" id="PF01817">
    <property type="entry name" value="CM_2"/>
    <property type="match status" value="1"/>
</dbReference>
<evidence type="ECO:0000259" key="3">
    <source>
        <dbReference type="PROSITE" id="PS51168"/>
    </source>
</evidence>
<accession>A0ABW5H3P1</accession>
<evidence type="ECO:0000256" key="2">
    <source>
        <dbReference type="SAM" id="Coils"/>
    </source>
</evidence>
<dbReference type="Gene3D" id="3.10.180.10">
    <property type="entry name" value="2,3-Dihydroxybiphenyl 1,2-Dioxygenase, domain 1"/>
    <property type="match status" value="1"/>
</dbReference>
<dbReference type="PROSITE" id="PS51819">
    <property type="entry name" value="VOC"/>
    <property type="match status" value="1"/>
</dbReference>
<keyword evidence="5" id="KW-0413">Isomerase</keyword>
<evidence type="ECO:0000313" key="6">
    <source>
        <dbReference type="Proteomes" id="UP001597483"/>
    </source>
</evidence>
<dbReference type="SUPFAM" id="SSF48600">
    <property type="entry name" value="Chorismate mutase II"/>
    <property type="match status" value="1"/>
</dbReference>
<dbReference type="SUPFAM" id="SSF54593">
    <property type="entry name" value="Glyoxalase/Bleomycin resistance protein/Dihydroxybiphenyl dioxygenase"/>
    <property type="match status" value="1"/>
</dbReference>
<evidence type="ECO:0000256" key="1">
    <source>
        <dbReference type="ARBA" id="ARBA00022723"/>
    </source>
</evidence>
<proteinExistence type="predicted"/>
<protein>
    <submittedName>
        <fullName evidence="5">Chorismate mutase</fullName>
        <ecNumber evidence="5">5.4.99.5</ecNumber>
    </submittedName>
</protein>
<feature type="domain" description="Chorismate mutase" evidence="3">
    <location>
        <begin position="3"/>
        <end position="94"/>
    </location>
</feature>
<reference evidence="6" key="1">
    <citation type="journal article" date="2019" name="Int. J. Syst. Evol. Microbiol.">
        <title>The Global Catalogue of Microorganisms (GCM) 10K type strain sequencing project: providing services to taxonomists for standard genome sequencing and annotation.</title>
        <authorList>
            <consortium name="The Broad Institute Genomics Platform"/>
            <consortium name="The Broad Institute Genome Sequencing Center for Infectious Disease"/>
            <person name="Wu L."/>
            <person name="Ma J."/>
        </authorList>
    </citation>
    <scope>NUCLEOTIDE SEQUENCE [LARGE SCALE GENOMIC DNA]</scope>
    <source>
        <strain evidence="6">CGMCC 4.7641</strain>
    </source>
</reference>
<dbReference type="InterPro" id="IPR037523">
    <property type="entry name" value="VOC_core"/>
</dbReference>
<sequence length="259" mass="29430">MTDAGTPELTRLRGEIDRVNDAMLALLKERNELCEKVAEHKRDRGIPMMQQGRLDALQEKVREFARENGIDQAYLEQIFEVVTNEACWLEEQIMGPGEGRAALARRARRIDHVAIAVRNVDEAVARLERCYGYSVVQRQKVEGDFSGMTMVTMRAGGVTLVLCEGDSEKSNVRQYIDHYGPGVQHVAIEVRDQPGMVEELRERQADLLTGIISSPGIDQTFTRRDENTGMQFEFVTRTDNTGFNNVKELFTAMERENVY</sequence>
<feature type="domain" description="VOC" evidence="4">
    <location>
        <begin position="109"/>
        <end position="237"/>
    </location>
</feature>
<dbReference type="PROSITE" id="PS51168">
    <property type="entry name" value="CHORISMATE_MUT_2"/>
    <property type="match status" value="1"/>
</dbReference>
<dbReference type="InterPro" id="IPR029068">
    <property type="entry name" value="Glyas_Bleomycin-R_OHBP_Dase"/>
</dbReference>
<dbReference type="InterPro" id="IPR036263">
    <property type="entry name" value="Chorismate_II_sf"/>
</dbReference>
<dbReference type="EMBL" id="JBHUKS010000006">
    <property type="protein sequence ID" value="MFD2467701.1"/>
    <property type="molecule type" value="Genomic_DNA"/>
</dbReference>
<dbReference type="PANTHER" id="PTHR43048">
    <property type="entry name" value="METHYLMALONYL-COA EPIMERASE"/>
    <property type="match status" value="1"/>
</dbReference>
<gene>
    <name evidence="5" type="ORF">ACFSVL_09875</name>
</gene>
<evidence type="ECO:0000313" key="5">
    <source>
        <dbReference type="EMBL" id="MFD2467701.1"/>
    </source>
</evidence>
<dbReference type="InterPro" id="IPR002701">
    <property type="entry name" value="CM_II_prokaryot"/>
</dbReference>
<dbReference type="RefSeq" id="WP_378302662.1">
    <property type="nucleotide sequence ID" value="NZ_JBHUKS010000006.1"/>
</dbReference>
<dbReference type="EC" id="5.4.99.5" evidence="5"/>
<dbReference type="SMART" id="SM00830">
    <property type="entry name" value="CM_2"/>
    <property type="match status" value="1"/>
</dbReference>
<keyword evidence="6" id="KW-1185">Reference proteome</keyword>
<comment type="caution">
    <text evidence="5">The sequence shown here is derived from an EMBL/GenBank/DDBJ whole genome shotgun (WGS) entry which is preliminary data.</text>
</comment>
<keyword evidence="2" id="KW-0175">Coiled coil</keyword>
<dbReference type="Proteomes" id="UP001597483">
    <property type="component" value="Unassembled WGS sequence"/>
</dbReference>
<dbReference type="GO" id="GO:0004106">
    <property type="term" value="F:chorismate mutase activity"/>
    <property type="evidence" value="ECO:0007669"/>
    <property type="project" value="UniProtKB-EC"/>
</dbReference>
<dbReference type="Pfam" id="PF13669">
    <property type="entry name" value="Glyoxalase_4"/>
    <property type="match status" value="1"/>
</dbReference>